<proteinExistence type="predicted"/>
<gene>
    <name evidence="1" type="ORF">BLA29_014802</name>
</gene>
<evidence type="ECO:0000313" key="1">
    <source>
        <dbReference type="EMBL" id="OTF81688.1"/>
    </source>
</evidence>
<dbReference type="EMBL" id="MUJZ01012332">
    <property type="protein sequence ID" value="OTF81688.1"/>
    <property type="molecule type" value="Genomic_DNA"/>
</dbReference>
<dbReference type="GO" id="GO:0005085">
    <property type="term" value="F:guanyl-nucleotide exchange factor activity"/>
    <property type="evidence" value="ECO:0007669"/>
    <property type="project" value="TreeGrafter"/>
</dbReference>
<comment type="caution">
    <text evidence="1">The sequence shown here is derived from an EMBL/GenBank/DDBJ whole genome shotgun (WGS) entry which is preliminary data.</text>
</comment>
<organism evidence="1 2">
    <name type="scientific">Euroglyphus maynei</name>
    <name type="common">Mayne's house dust mite</name>
    <dbReference type="NCBI Taxonomy" id="6958"/>
    <lineage>
        <taxon>Eukaryota</taxon>
        <taxon>Metazoa</taxon>
        <taxon>Ecdysozoa</taxon>
        <taxon>Arthropoda</taxon>
        <taxon>Chelicerata</taxon>
        <taxon>Arachnida</taxon>
        <taxon>Acari</taxon>
        <taxon>Acariformes</taxon>
        <taxon>Sarcoptiformes</taxon>
        <taxon>Astigmata</taxon>
        <taxon>Psoroptidia</taxon>
        <taxon>Analgoidea</taxon>
        <taxon>Pyroglyphidae</taxon>
        <taxon>Pyroglyphinae</taxon>
        <taxon>Euroglyphus</taxon>
    </lineage>
</organism>
<dbReference type="GO" id="GO:0042981">
    <property type="term" value="P:regulation of apoptotic process"/>
    <property type="evidence" value="ECO:0007669"/>
    <property type="project" value="TreeGrafter"/>
</dbReference>
<feature type="non-terminal residue" evidence="1">
    <location>
        <position position="73"/>
    </location>
</feature>
<sequence length="73" mass="8334">GLQGRQSRTSSVWSSKSSISAGFRYHAGALIGSIPMEIQRYYLFESIVGNNRSNLWDQMQFWEDVFLDAVSQE</sequence>
<feature type="non-terminal residue" evidence="1">
    <location>
        <position position="1"/>
    </location>
</feature>
<name>A0A1Y3BP12_EURMA</name>
<protein>
    <submittedName>
        <fullName evidence="1">Uncharacterized protein</fullName>
    </submittedName>
</protein>
<dbReference type="InterPro" id="IPR039980">
    <property type="entry name" value="MADD"/>
</dbReference>
<dbReference type="OrthoDB" id="6282239at2759"/>
<accession>A0A1Y3BP12</accession>
<reference evidence="1 2" key="1">
    <citation type="submission" date="2017-03" db="EMBL/GenBank/DDBJ databases">
        <title>Genome Survey of Euroglyphus maynei.</title>
        <authorList>
            <person name="Arlian L.G."/>
            <person name="Morgan M.S."/>
            <person name="Rider S.D."/>
        </authorList>
    </citation>
    <scope>NUCLEOTIDE SEQUENCE [LARGE SCALE GENOMIC DNA]</scope>
    <source>
        <strain evidence="1">Arlian Lab</strain>
        <tissue evidence="1">Whole body</tissue>
    </source>
</reference>
<dbReference type="GO" id="GO:0032483">
    <property type="term" value="P:regulation of Rab protein signal transduction"/>
    <property type="evidence" value="ECO:0007669"/>
    <property type="project" value="TreeGrafter"/>
</dbReference>
<dbReference type="PANTHER" id="PTHR13008">
    <property type="entry name" value="MAP-KINASE ACTIVATING DEATH DOMAIN PROTEIN MADD /DENN/AEX-3 C.ELEGANS"/>
    <property type="match status" value="1"/>
</dbReference>
<dbReference type="AlphaFoldDB" id="A0A1Y3BP12"/>
<dbReference type="Proteomes" id="UP000194236">
    <property type="component" value="Unassembled WGS sequence"/>
</dbReference>
<dbReference type="GO" id="GO:0005829">
    <property type="term" value="C:cytosol"/>
    <property type="evidence" value="ECO:0007669"/>
    <property type="project" value="TreeGrafter"/>
</dbReference>
<keyword evidence="2" id="KW-1185">Reference proteome</keyword>
<dbReference type="PANTHER" id="PTHR13008:SF7">
    <property type="entry name" value="MAP KINASE-ACTIVATING DEATH DOMAIN PROTEIN"/>
    <property type="match status" value="1"/>
</dbReference>
<evidence type="ECO:0000313" key="2">
    <source>
        <dbReference type="Proteomes" id="UP000194236"/>
    </source>
</evidence>